<dbReference type="AlphaFoldDB" id="A0A4P9ZDE8"/>
<feature type="region of interest" description="Disordered" evidence="1">
    <location>
        <begin position="921"/>
        <end position="963"/>
    </location>
</feature>
<dbReference type="InterPro" id="IPR000782">
    <property type="entry name" value="FAS1_domain"/>
</dbReference>
<keyword evidence="2" id="KW-0812">Transmembrane</keyword>
<feature type="non-terminal residue" evidence="4">
    <location>
        <position position="963"/>
    </location>
</feature>
<evidence type="ECO:0000256" key="2">
    <source>
        <dbReference type="SAM" id="Phobius"/>
    </source>
</evidence>
<dbReference type="PANTHER" id="PTHR10900:SF125">
    <property type="entry name" value="FAS1 DOMAIN-CONTAINING PROTEIN YLR001C"/>
    <property type="match status" value="1"/>
</dbReference>
<dbReference type="OrthoDB" id="286301at2759"/>
<dbReference type="InterPro" id="IPR050904">
    <property type="entry name" value="Adhesion/Biosynth-related"/>
</dbReference>
<proteinExistence type="predicted"/>
<evidence type="ECO:0000256" key="1">
    <source>
        <dbReference type="SAM" id="MobiDB-lite"/>
    </source>
</evidence>
<feature type="domain" description="FAS1" evidence="3">
    <location>
        <begin position="5"/>
        <end position="142"/>
    </location>
</feature>
<accession>A0A4P9ZDE8</accession>
<feature type="compositionally biased region" description="Acidic residues" evidence="1">
    <location>
        <begin position="933"/>
        <end position="945"/>
    </location>
</feature>
<dbReference type="InterPro" id="IPR036378">
    <property type="entry name" value="FAS1_dom_sf"/>
</dbReference>
<keyword evidence="2" id="KW-1133">Transmembrane helix</keyword>
<feature type="non-terminal residue" evidence="4">
    <location>
        <position position="1"/>
    </location>
</feature>
<dbReference type="SUPFAM" id="SSF82153">
    <property type="entry name" value="FAS1 domain"/>
    <property type="match status" value="2"/>
</dbReference>
<evidence type="ECO:0000313" key="5">
    <source>
        <dbReference type="Proteomes" id="UP000268321"/>
    </source>
</evidence>
<organism evidence="4 5">
    <name type="scientific">Metschnikowia bicuspidata</name>
    <dbReference type="NCBI Taxonomy" id="27322"/>
    <lineage>
        <taxon>Eukaryota</taxon>
        <taxon>Fungi</taxon>
        <taxon>Dikarya</taxon>
        <taxon>Ascomycota</taxon>
        <taxon>Saccharomycotina</taxon>
        <taxon>Pichiomycetes</taxon>
        <taxon>Metschnikowiaceae</taxon>
        <taxon>Metschnikowia</taxon>
    </lineage>
</organism>
<reference evidence="5" key="1">
    <citation type="journal article" date="2018" name="Nat. Microbiol.">
        <title>Leveraging single-cell genomics to expand the fungal tree of life.</title>
        <authorList>
            <person name="Ahrendt S.R."/>
            <person name="Quandt C.A."/>
            <person name="Ciobanu D."/>
            <person name="Clum A."/>
            <person name="Salamov A."/>
            <person name="Andreopoulos B."/>
            <person name="Cheng J.F."/>
            <person name="Woyke T."/>
            <person name="Pelin A."/>
            <person name="Henrissat B."/>
            <person name="Reynolds N.K."/>
            <person name="Benny G.L."/>
            <person name="Smith M.E."/>
            <person name="James T.Y."/>
            <person name="Grigoriev I.V."/>
        </authorList>
    </citation>
    <scope>NUCLEOTIDE SEQUENCE [LARGE SCALE GENOMIC DNA]</scope>
    <source>
        <strain evidence="5">Baker2002</strain>
    </source>
</reference>
<dbReference type="PANTHER" id="PTHR10900">
    <property type="entry name" value="PERIOSTIN-RELATED"/>
    <property type="match status" value="1"/>
</dbReference>
<sequence length="963" mass="108621">PVKPPGTIIDFLSANIEYLYFLRHIQVLGLVPHINAMANVTLFAPVNLAFVDSELARSDMAESVQRYFSGEMFLVAGADQMVTVLDSMYVVKEAAFFPLLISHQLSPKDKENLYINGVAEIVEPDNYARRQNAYIHGIANLLPTTPSMCQLFMDSKSYTFNGHSMSFISKVFQLLFTPPRKYGSAQKEKPEVGFPRTCDQFLSNASTFFLPTDAYINSSLLELERKYYVTILHGIDNPELYPTKDAVFEMKRDAFALVLKLFITERIPQISGLHNRTYACFDPSLSYNISGNVATGQLTINGALTSLSGYSSLALADGIVYVFDVESEETLTKISRNLPDFFAAANIAREPMIPRKALYAYHFSKLVREIEFRKLGKFIGSRAQNQSMLINYSDRDDVKEDVDFDSLQQAGIASFTNTQQLLYRFIDTYVDIGAELTKNSPLYLKMLDSKLCLKKRIGSCYKIKISGELDEKGYRVNFNDEFESGLPVLVANHNALYFSDNDYEAPASFKRVMAALISEDLVPSHNSHFVLNKDACFQTIKYLHSYNLMLLDDNSQGYTAFLPCGEVVAQGVTTKVSDNVWEQMGLVLRYLQTHPNKFRDVLQSLFLEGVVYTNPEELMPTRVIKTVGGKNVLVSETVVQDKKHAKLRLNHTELVLPLNSDVLFNQGVIHITDQLLLPTDFRVTLKELLETTEEVEFPETSFFRLLERFPSVQKKLHLESPSSEYSLLVPTPESLHWKNITVNYWRLDLLLQMHMVPNSELQPLLDCVQDLSEHSTVVNYTFSTNRTNVSFRCQINPSTGKAYLTLRKPPKTTSSASETQRVSILSYGCTQGKNGTCVFLIDNPISPNWFDVPDNFLHVLIDWISVRIGIIIGVILFGFCITTLGLWLSIATNKRKAGISQAASTKSFAVPSEASFMRITYDEDPENIPNDGYETDTDMTGDEEQGLLPKRSKRSKKGQYGSV</sequence>
<feature type="domain" description="FAS1" evidence="3">
    <location>
        <begin position="524"/>
        <end position="676"/>
    </location>
</feature>
<gene>
    <name evidence="4" type="ORF">METBISCDRAFT_8202</name>
</gene>
<name>A0A4P9ZDE8_9ASCO</name>
<evidence type="ECO:0000313" key="4">
    <source>
        <dbReference type="EMBL" id="RKP30966.1"/>
    </source>
</evidence>
<dbReference type="Gene3D" id="2.30.180.10">
    <property type="entry name" value="FAS1 domain"/>
    <property type="match status" value="2"/>
</dbReference>
<dbReference type="PROSITE" id="PS50213">
    <property type="entry name" value="FAS1"/>
    <property type="match status" value="2"/>
</dbReference>
<keyword evidence="2" id="KW-0472">Membrane</keyword>
<dbReference type="Proteomes" id="UP000268321">
    <property type="component" value="Unassembled WGS sequence"/>
</dbReference>
<dbReference type="EMBL" id="ML004449">
    <property type="protein sequence ID" value="RKP30966.1"/>
    <property type="molecule type" value="Genomic_DNA"/>
</dbReference>
<protein>
    <recommendedName>
        <fullName evidence="3">FAS1 domain-containing protein</fullName>
    </recommendedName>
</protein>
<keyword evidence="5" id="KW-1185">Reference proteome</keyword>
<feature type="transmembrane region" description="Helical" evidence="2">
    <location>
        <begin position="868"/>
        <end position="890"/>
    </location>
</feature>
<evidence type="ECO:0000259" key="3">
    <source>
        <dbReference type="PROSITE" id="PS50213"/>
    </source>
</evidence>